<keyword evidence="5" id="KW-0378">Hydrolase</keyword>
<organism evidence="9 10">
    <name type="scientific">Littorina saxatilis</name>
    <dbReference type="NCBI Taxonomy" id="31220"/>
    <lineage>
        <taxon>Eukaryota</taxon>
        <taxon>Metazoa</taxon>
        <taxon>Spiralia</taxon>
        <taxon>Lophotrochozoa</taxon>
        <taxon>Mollusca</taxon>
        <taxon>Gastropoda</taxon>
        <taxon>Caenogastropoda</taxon>
        <taxon>Littorinimorpha</taxon>
        <taxon>Littorinoidea</taxon>
        <taxon>Littorinidae</taxon>
        <taxon>Littorina</taxon>
    </lineage>
</organism>
<evidence type="ECO:0000256" key="1">
    <source>
        <dbReference type="ARBA" id="ARBA00000707"/>
    </source>
</evidence>
<keyword evidence="6" id="KW-0788">Thiol protease</keyword>
<dbReference type="AlphaFoldDB" id="A0AAN9C032"/>
<name>A0AAN9C032_9CAEN</name>
<dbReference type="InterPro" id="IPR049772">
    <property type="entry name" value="OTU_OTUD6"/>
</dbReference>
<feature type="region of interest" description="Disordered" evidence="7">
    <location>
        <begin position="51"/>
        <end position="143"/>
    </location>
</feature>
<accession>A0AAN9C032</accession>
<feature type="compositionally biased region" description="Acidic residues" evidence="7">
    <location>
        <begin position="299"/>
        <end position="310"/>
    </location>
</feature>
<protein>
    <recommendedName>
        <fullName evidence="2">ubiquitinyl hydrolase 1</fullName>
        <ecNumber evidence="2">3.4.19.12</ecNumber>
    </recommendedName>
</protein>
<dbReference type="GO" id="GO:0006508">
    <property type="term" value="P:proteolysis"/>
    <property type="evidence" value="ECO:0007669"/>
    <property type="project" value="UniProtKB-KW"/>
</dbReference>
<evidence type="ECO:0000256" key="6">
    <source>
        <dbReference type="ARBA" id="ARBA00022807"/>
    </source>
</evidence>
<reference evidence="9 10" key="1">
    <citation type="submission" date="2024-02" db="EMBL/GenBank/DDBJ databases">
        <title>Chromosome-scale genome assembly of the rough periwinkle Littorina saxatilis.</title>
        <authorList>
            <person name="De Jode A."/>
            <person name="Faria R."/>
            <person name="Formenti G."/>
            <person name="Sims Y."/>
            <person name="Smith T.P."/>
            <person name="Tracey A."/>
            <person name="Wood J.M.D."/>
            <person name="Zagrodzka Z.B."/>
            <person name="Johannesson K."/>
            <person name="Butlin R.K."/>
            <person name="Leder E.H."/>
        </authorList>
    </citation>
    <scope>NUCLEOTIDE SEQUENCE [LARGE SCALE GENOMIC DNA]</scope>
    <source>
        <strain evidence="9">Snail1</strain>
        <tissue evidence="9">Muscle</tissue>
    </source>
</reference>
<evidence type="ECO:0000256" key="2">
    <source>
        <dbReference type="ARBA" id="ARBA00012759"/>
    </source>
</evidence>
<dbReference type="InterPro" id="IPR038765">
    <property type="entry name" value="Papain-like_cys_pep_sf"/>
</dbReference>
<comment type="caution">
    <text evidence="9">The sequence shown here is derived from an EMBL/GenBank/DDBJ whole genome shotgun (WGS) entry which is preliminary data.</text>
</comment>
<proteinExistence type="predicted"/>
<dbReference type="PANTHER" id="PTHR12419:SF10">
    <property type="entry name" value="DEUBIQUITINASE OTUD6B"/>
    <property type="match status" value="1"/>
</dbReference>
<dbReference type="EC" id="3.4.19.12" evidence="2"/>
<dbReference type="FunFam" id="3.90.70.80:FF:000003">
    <property type="entry name" value="OTU domain-containing protein 6B"/>
    <property type="match status" value="1"/>
</dbReference>
<evidence type="ECO:0000313" key="10">
    <source>
        <dbReference type="Proteomes" id="UP001374579"/>
    </source>
</evidence>
<sequence>MADRDEILARHKTEKKDLQGECLRLKHGVPKGDKKRKKEVTEQIAQLEAEQAARHKQELQELDASNDAEVDGTAEALSKLSAAGAGDEDGEKDENDEELEGASSQQQSKKPSRAQKRRDKKTAKDRERDVRVKEAAITNLQGPRHQENLKLQALLLQRGLKIHQIPSDGNCMYNAVKHQVNQRGHRETNESLRQKTADLMRSKQDDFLPFLTHPETGDPYTPEKFEQYCEEVATTTAWGGHLELRAMSEALSMPMEVVQAEGPKVTVGEEYSGTPVTLVYHRHALGLGEHYNSVQERGPDDEDDKDNLES</sequence>
<keyword evidence="3" id="KW-0645">Protease</keyword>
<evidence type="ECO:0000256" key="5">
    <source>
        <dbReference type="ARBA" id="ARBA00022801"/>
    </source>
</evidence>
<dbReference type="GO" id="GO:0004843">
    <property type="term" value="F:cysteine-type deubiquitinase activity"/>
    <property type="evidence" value="ECO:0007669"/>
    <property type="project" value="UniProtKB-EC"/>
</dbReference>
<gene>
    <name evidence="9" type="ORF">V1264_000793</name>
</gene>
<dbReference type="SUPFAM" id="SSF54001">
    <property type="entry name" value="Cysteine proteinases"/>
    <property type="match status" value="1"/>
</dbReference>
<comment type="catalytic activity">
    <reaction evidence="1">
        <text>Thiol-dependent hydrolysis of ester, thioester, amide, peptide and isopeptide bonds formed by the C-terminal Gly of ubiquitin (a 76-residue protein attached to proteins as an intracellular targeting signal).</text>
        <dbReference type="EC" id="3.4.19.12"/>
    </reaction>
</comment>
<dbReference type="CDD" id="cd22761">
    <property type="entry name" value="OTU_OTUD6"/>
    <property type="match status" value="1"/>
</dbReference>
<evidence type="ECO:0000256" key="4">
    <source>
        <dbReference type="ARBA" id="ARBA00022786"/>
    </source>
</evidence>
<dbReference type="InterPro" id="IPR050704">
    <property type="entry name" value="Peptidase_C85-like"/>
</dbReference>
<evidence type="ECO:0000313" key="9">
    <source>
        <dbReference type="EMBL" id="KAK7114801.1"/>
    </source>
</evidence>
<dbReference type="PANTHER" id="PTHR12419">
    <property type="entry name" value="OTU DOMAIN CONTAINING PROTEIN"/>
    <property type="match status" value="1"/>
</dbReference>
<dbReference type="Proteomes" id="UP001374579">
    <property type="component" value="Unassembled WGS sequence"/>
</dbReference>
<evidence type="ECO:0000259" key="8">
    <source>
        <dbReference type="PROSITE" id="PS50802"/>
    </source>
</evidence>
<feature type="compositionally biased region" description="Basic and acidic residues" evidence="7">
    <location>
        <begin position="122"/>
        <end position="134"/>
    </location>
</feature>
<dbReference type="PROSITE" id="PS50802">
    <property type="entry name" value="OTU"/>
    <property type="match status" value="1"/>
</dbReference>
<keyword evidence="10" id="KW-1185">Reference proteome</keyword>
<evidence type="ECO:0000256" key="3">
    <source>
        <dbReference type="ARBA" id="ARBA00022670"/>
    </source>
</evidence>
<feature type="compositionally biased region" description="Acidic residues" evidence="7">
    <location>
        <begin position="86"/>
        <end position="100"/>
    </location>
</feature>
<feature type="compositionally biased region" description="Acidic residues" evidence="7">
    <location>
        <begin position="60"/>
        <end position="72"/>
    </location>
</feature>
<feature type="domain" description="OTU" evidence="8">
    <location>
        <begin position="160"/>
        <end position="297"/>
    </location>
</feature>
<dbReference type="EMBL" id="JBAMIC010000001">
    <property type="protein sequence ID" value="KAK7114801.1"/>
    <property type="molecule type" value="Genomic_DNA"/>
</dbReference>
<feature type="region of interest" description="Disordered" evidence="7">
    <location>
        <begin position="290"/>
        <end position="310"/>
    </location>
</feature>
<evidence type="ECO:0000256" key="7">
    <source>
        <dbReference type="SAM" id="MobiDB-lite"/>
    </source>
</evidence>
<feature type="compositionally biased region" description="Basic residues" evidence="7">
    <location>
        <begin position="110"/>
        <end position="121"/>
    </location>
</feature>
<dbReference type="Pfam" id="PF02338">
    <property type="entry name" value="OTU"/>
    <property type="match status" value="1"/>
</dbReference>
<keyword evidence="4" id="KW-0833">Ubl conjugation pathway</keyword>
<dbReference type="GO" id="GO:0016579">
    <property type="term" value="P:protein deubiquitination"/>
    <property type="evidence" value="ECO:0007669"/>
    <property type="project" value="TreeGrafter"/>
</dbReference>
<dbReference type="InterPro" id="IPR003323">
    <property type="entry name" value="OTU_dom"/>
</dbReference>
<dbReference type="Gene3D" id="3.90.70.80">
    <property type="match status" value="1"/>
</dbReference>